<name>A0A238XVU9_9BACT</name>
<feature type="domain" description="Cyclic-phosphate processing Receiver" evidence="1">
    <location>
        <begin position="1"/>
        <end position="96"/>
    </location>
</feature>
<dbReference type="AlphaFoldDB" id="A0A238XVU9"/>
<dbReference type="EMBL" id="FZOB01000001">
    <property type="protein sequence ID" value="SNR62862.1"/>
    <property type="molecule type" value="Genomic_DNA"/>
</dbReference>
<dbReference type="OrthoDB" id="2614698at2"/>
<gene>
    <name evidence="2" type="ORF">SAMN06265340_101297</name>
</gene>
<proteinExistence type="predicted"/>
<dbReference type="Pfam" id="PF20274">
    <property type="entry name" value="cREC_REC"/>
    <property type="match status" value="1"/>
</dbReference>
<reference evidence="3" key="1">
    <citation type="submission" date="2017-06" db="EMBL/GenBank/DDBJ databases">
        <authorList>
            <person name="Varghese N."/>
            <person name="Submissions S."/>
        </authorList>
    </citation>
    <scope>NUCLEOTIDE SEQUENCE [LARGE SCALE GENOMIC DNA]</scope>
    <source>
        <strain evidence="3">DSM 15668</strain>
    </source>
</reference>
<accession>A0A238XVU9</accession>
<dbReference type="InterPro" id="IPR046909">
    <property type="entry name" value="cREC_REC"/>
</dbReference>
<sequence>MKLYLDDNRLPPPGYKLVRTVDDLKKFVKKYQDRIEAIDIDYDMGIYDKFGGNGEDFINWLEEMVLTGKIRLKKNIELKCHSSSIEGRRRIEETIKIIKAFLRSS</sequence>
<evidence type="ECO:0000313" key="3">
    <source>
        <dbReference type="Proteomes" id="UP000198405"/>
    </source>
</evidence>
<keyword evidence="3" id="KW-1185">Reference proteome</keyword>
<evidence type="ECO:0000313" key="2">
    <source>
        <dbReference type="EMBL" id="SNR62862.1"/>
    </source>
</evidence>
<dbReference type="Proteomes" id="UP000198405">
    <property type="component" value="Unassembled WGS sequence"/>
</dbReference>
<dbReference type="RefSeq" id="WP_089322322.1">
    <property type="nucleotide sequence ID" value="NZ_FZOB01000001.1"/>
</dbReference>
<organism evidence="2 3">
    <name type="scientific">Desulfurobacterium atlanticum</name>
    <dbReference type="NCBI Taxonomy" id="240169"/>
    <lineage>
        <taxon>Bacteria</taxon>
        <taxon>Pseudomonadati</taxon>
        <taxon>Aquificota</taxon>
        <taxon>Aquificia</taxon>
        <taxon>Desulfurobacteriales</taxon>
        <taxon>Desulfurobacteriaceae</taxon>
        <taxon>Desulfurobacterium</taxon>
    </lineage>
</organism>
<evidence type="ECO:0000259" key="1">
    <source>
        <dbReference type="Pfam" id="PF20274"/>
    </source>
</evidence>
<protein>
    <recommendedName>
        <fullName evidence="1">Cyclic-phosphate processing Receiver domain-containing protein</fullName>
    </recommendedName>
</protein>